<keyword evidence="5" id="KW-0744">Spermatogenesis</keyword>
<dbReference type="GO" id="GO:0003725">
    <property type="term" value="F:double-stranded RNA binding"/>
    <property type="evidence" value="ECO:0007669"/>
    <property type="project" value="TreeGrafter"/>
</dbReference>
<dbReference type="SMART" id="SM00358">
    <property type="entry name" value="DSRM"/>
    <property type="match status" value="1"/>
</dbReference>
<dbReference type="InterPro" id="IPR014720">
    <property type="entry name" value="dsRBD_dom"/>
</dbReference>
<dbReference type="SMART" id="SM00552">
    <property type="entry name" value="ADEAMc"/>
    <property type="match status" value="1"/>
</dbReference>
<proteinExistence type="inferred from homology"/>
<evidence type="ECO:0000256" key="9">
    <source>
        <dbReference type="ARBA" id="ARBA00061642"/>
    </source>
</evidence>
<evidence type="ECO:0000259" key="14">
    <source>
        <dbReference type="PROSITE" id="PS50141"/>
    </source>
</evidence>
<reference evidence="16" key="1">
    <citation type="submission" date="2025-08" db="UniProtKB">
        <authorList>
            <consortium name="RefSeq"/>
        </authorList>
    </citation>
    <scope>IDENTIFICATION</scope>
    <source>
        <tissue evidence="16">Kidney</tissue>
    </source>
</reference>
<feature type="region of interest" description="Disordered" evidence="12">
    <location>
        <begin position="139"/>
        <end position="239"/>
    </location>
</feature>
<evidence type="ECO:0000256" key="12">
    <source>
        <dbReference type="SAM" id="MobiDB-lite"/>
    </source>
</evidence>
<evidence type="ECO:0000256" key="3">
    <source>
        <dbReference type="ARBA" id="ARBA00022490"/>
    </source>
</evidence>
<comment type="similarity">
    <text evidence="9">Belongs to the ADAD family.</text>
</comment>
<comment type="function">
    <text evidence="8">Required for male fertility and normal male germ cell differentiation.</text>
</comment>
<evidence type="ECO:0000313" key="16">
    <source>
        <dbReference type="RefSeq" id="XP_012868159.1"/>
    </source>
</evidence>
<dbReference type="Pfam" id="PF02137">
    <property type="entry name" value="A_deamin"/>
    <property type="match status" value="1"/>
</dbReference>
<feature type="compositionally biased region" description="Gly residues" evidence="12">
    <location>
        <begin position="174"/>
        <end position="189"/>
    </location>
</feature>
<evidence type="ECO:0000256" key="1">
    <source>
        <dbReference type="ARBA" id="ARBA00004123"/>
    </source>
</evidence>
<evidence type="ECO:0000256" key="11">
    <source>
        <dbReference type="PROSITE-ProRule" id="PRU00266"/>
    </source>
</evidence>
<evidence type="ECO:0000256" key="4">
    <source>
        <dbReference type="ARBA" id="ARBA00022782"/>
    </source>
</evidence>
<dbReference type="GO" id="GO:0005730">
    <property type="term" value="C:nucleolus"/>
    <property type="evidence" value="ECO:0007669"/>
    <property type="project" value="TreeGrafter"/>
</dbReference>
<dbReference type="SUPFAM" id="SSF54768">
    <property type="entry name" value="dsRNA-binding domain-like"/>
    <property type="match status" value="1"/>
</dbReference>
<dbReference type="GO" id="GO:0030154">
    <property type="term" value="P:cell differentiation"/>
    <property type="evidence" value="ECO:0007669"/>
    <property type="project" value="UniProtKB-KW"/>
</dbReference>
<evidence type="ECO:0000256" key="6">
    <source>
        <dbReference type="ARBA" id="ARBA00022884"/>
    </source>
</evidence>
<feature type="compositionally biased region" description="Basic and acidic residues" evidence="12">
    <location>
        <begin position="20"/>
        <end position="32"/>
    </location>
</feature>
<keyword evidence="15" id="KW-1185">Reference proteome</keyword>
<keyword evidence="3" id="KW-0963">Cytoplasm</keyword>
<dbReference type="PANTHER" id="PTHR10910">
    <property type="entry name" value="EUKARYOTE SPECIFIC DSRNA BINDING PROTEIN"/>
    <property type="match status" value="1"/>
</dbReference>
<dbReference type="CTD" id="161931"/>
<evidence type="ECO:0000256" key="10">
    <source>
        <dbReference type="ARBA" id="ARBA00067840"/>
    </source>
</evidence>
<dbReference type="GO" id="GO:0008251">
    <property type="term" value="F:tRNA-specific adenosine deaminase activity"/>
    <property type="evidence" value="ECO:0007669"/>
    <property type="project" value="TreeGrafter"/>
</dbReference>
<dbReference type="InterPro" id="IPR002466">
    <property type="entry name" value="A_deamin"/>
</dbReference>
<dbReference type="FunFam" id="3.30.160.20:FF:000056">
    <property type="entry name" value="Adenosine deaminase domain-containing 2"/>
    <property type="match status" value="1"/>
</dbReference>
<dbReference type="GO" id="GO:0007283">
    <property type="term" value="P:spermatogenesis"/>
    <property type="evidence" value="ECO:0007669"/>
    <property type="project" value="UniProtKB-KW"/>
</dbReference>
<keyword evidence="7" id="KW-0539">Nucleus</keyword>
<dbReference type="PROSITE" id="PS50137">
    <property type="entry name" value="DS_RBD"/>
    <property type="match status" value="1"/>
</dbReference>
<dbReference type="Gene3D" id="3.30.160.20">
    <property type="match status" value="1"/>
</dbReference>
<feature type="region of interest" description="Disordered" evidence="12">
    <location>
        <begin position="1"/>
        <end position="53"/>
    </location>
</feature>
<gene>
    <name evidence="16" type="primary">Adad2</name>
</gene>
<evidence type="ECO:0000313" key="15">
    <source>
        <dbReference type="Proteomes" id="UP000081671"/>
    </source>
</evidence>
<dbReference type="GO" id="GO:0006382">
    <property type="term" value="P:adenosine to inosine editing"/>
    <property type="evidence" value="ECO:0007669"/>
    <property type="project" value="TreeGrafter"/>
</dbReference>
<comment type="subcellular location">
    <subcellularLocation>
        <location evidence="2">Cytoplasm</location>
    </subcellularLocation>
    <subcellularLocation>
        <location evidence="1">Nucleus</location>
    </subcellularLocation>
</comment>
<dbReference type="PANTHER" id="PTHR10910:SF106">
    <property type="entry name" value="ADENOSINE DEAMINASE DOMAIN-CONTAINING PROTEIN 2"/>
    <property type="match status" value="1"/>
</dbReference>
<organism evidence="15 16">
    <name type="scientific">Dipodomys ordii</name>
    <name type="common">Ord's kangaroo rat</name>
    <dbReference type="NCBI Taxonomy" id="10020"/>
    <lineage>
        <taxon>Eukaryota</taxon>
        <taxon>Metazoa</taxon>
        <taxon>Chordata</taxon>
        <taxon>Craniata</taxon>
        <taxon>Vertebrata</taxon>
        <taxon>Euteleostomi</taxon>
        <taxon>Mammalia</taxon>
        <taxon>Eutheria</taxon>
        <taxon>Euarchontoglires</taxon>
        <taxon>Glires</taxon>
        <taxon>Rodentia</taxon>
        <taxon>Castorimorpha</taxon>
        <taxon>Heteromyidae</taxon>
        <taxon>Dipodomyinae</taxon>
        <taxon>Dipodomys</taxon>
    </lineage>
</organism>
<dbReference type="GeneID" id="105982984"/>
<dbReference type="GO" id="GO:0006396">
    <property type="term" value="P:RNA processing"/>
    <property type="evidence" value="ECO:0007669"/>
    <property type="project" value="InterPro"/>
</dbReference>
<evidence type="ECO:0000256" key="5">
    <source>
        <dbReference type="ARBA" id="ARBA00022871"/>
    </source>
</evidence>
<dbReference type="Pfam" id="PF00035">
    <property type="entry name" value="dsrm"/>
    <property type="match status" value="1"/>
</dbReference>
<keyword evidence="6 11" id="KW-0694">RNA-binding</keyword>
<dbReference type="PROSITE" id="PS50141">
    <property type="entry name" value="A_DEAMIN_EDITASE"/>
    <property type="match status" value="1"/>
</dbReference>
<evidence type="ECO:0000256" key="8">
    <source>
        <dbReference type="ARBA" id="ARBA00059681"/>
    </source>
</evidence>
<protein>
    <recommendedName>
        <fullName evidence="10">Adenosine deaminase domain-containing protein 2</fullName>
    </recommendedName>
</protein>
<dbReference type="Proteomes" id="UP000081671">
    <property type="component" value="Unplaced"/>
</dbReference>
<dbReference type="OrthoDB" id="10268011at2759"/>
<dbReference type="RefSeq" id="XP_012868159.1">
    <property type="nucleotide sequence ID" value="XM_013012705.1"/>
</dbReference>
<sequence>MEAAETRVPMAHRFLNPEFLEDHPRLETRLTEGARPGPAQGPASPRDRRVGPGIRACTAPESLAFRLVNRTAAPRVPIGRPQAREAELTTCRRPPAPHAGRTEPRMRRARSLLAMAAQPGVGVAGADDGGRRKPRLAASLQISPGPGSWRPAGAGSGHDAWGAPPAPCAEGDADGGGQPRGAAGAGGPRGAARAGEDPGADPGPPGTSPRVPPAGPARDLPPAPVPLPGPLPRDPPPGQAVALLEQYTASLGVALAFREDQEAGPGFPFSVCVELDGVVCPAGTASSKTEAKQQAALSALRYIQSHLDSTERPGLWDPPLISGPHAETILTHEQRCAAVVSAGLARLLDENSPYQACKGTVAAVILEREIPSAKGHTKEIYELVALGTGSGSCASWLEFSGRQLHDCHGLIIARRALLRFFFRQLLLATQGGPQGKEQAVLVPQPGPGPPFALKPGIFLHLYVSNTPKGAAHDVYLPLSSEGSVLNIPAFRLQVHVCGQLKPVSYVAPALRDTRVGCLSASDKLARWAVLGLGGALLAHFLPPLYATSLVLADPCHDPPTLNRAIHARPSLDGASCLPPPYIRTTLHLFSGPPVAPSSPTPSTCHGLSLNWSLGDPDIEVVDVATGRVKSNAAVGPPSRLCKAAFLRAFRQAAQALGKLQLLALQTYEDVKAGPYQEARQQLSLLLDQQGLGSWPSKPLVGKFKS</sequence>
<dbReference type="GO" id="GO:0005737">
    <property type="term" value="C:cytoplasm"/>
    <property type="evidence" value="ECO:0007669"/>
    <property type="project" value="UniProtKB-SubCell"/>
</dbReference>
<feature type="compositionally biased region" description="Pro residues" evidence="12">
    <location>
        <begin position="201"/>
        <end position="238"/>
    </location>
</feature>
<accession>A0A1S3EW36</accession>
<dbReference type="KEGG" id="dord:105982984"/>
<dbReference type="GO" id="GO:0003726">
    <property type="term" value="F:double-stranded RNA adenosine deaminase activity"/>
    <property type="evidence" value="ECO:0007669"/>
    <property type="project" value="TreeGrafter"/>
</dbReference>
<keyword evidence="4" id="KW-0221">Differentiation</keyword>
<dbReference type="InParanoid" id="A0A1S3EW36"/>
<dbReference type="AlphaFoldDB" id="A0A1S3EW36"/>
<dbReference type="FunCoup" id="A0A1S3EW36">
    <property type="interactions" value="756"/>
</dbReference>
<dbReference type="STRING" id="10020.ENSDORP00000003325"/>
<feature type="domain" description="DRBM" evidence="13">
    <location>
        <begin position="239"/>
        <end position="305"/>
    </location>
</feature>
<evidence type="ECO:0000259" key="13">
    <source>
        <dbReference type="PROSITE" id="PS50137"/>
    </source>
</evidence>
<name>A0A1S3EW36_DIPOR</name>
<evidence type="ECO:0000256" key="2">
    <source>
        <dbReference type="ARBA" id="ARBA00004496"/>
    </source>
</evidence>
<feature type="domain" description="A to I editase" evidence="14">
    <location>
        <begin position="385"/>
        <end position="698"/>
    </location>
</feature>
<evidence type="ECO:0000256" key="7">
    <source>
        <dbReference type="ARBA" id="ARBA00023242"/>
    </source>
</evidence>